<feature type="region of interest" description="Disordered" evidence="1">
    <location>
        <begin position="158"/>
        <end position="253"/>
    </location>
</feature>
<gene>
    <name evidence="3" type="ORF">UCREL1_156</name>
</gene>
<feature type="compositionally biased region" description="Acidic residues" evidence="1">
    <location>
        <begin position="412"/>
        <end position="423"/>
    </location>
</feature>
<reference evidence="4" key="1">
    <citation type="journal article" date="2013" name="Genome Announc.">
        <title>Draft genome sequence of the grapevine dieback fungus Eutypa lata UCR-EL1.</title>
        <authorList>
            <person name="Blanco-Ulate B."/>
            <person name="Rolshausen P.E."/>
            <person name="Cantu D."/>
        </authorList>
    </citation>
    <scope>NUCLEOTIDE SEQUENCE [LARGE SCALE GENOMIC DNA]</scope>
    <source>
        <strain evidence="4">UCR-EL1</strain>
    </source>
</reference>
<dbReference type="KEGG" id="ela:UCREL1_156"/>
<feature type="region of interest" description="Disordered" evidence="1">
    <location>
        <begin position="271"/>
        <end position="311"/>
    </location>
</feature>
<feature type="compositionally biased region" description="Polar residues" evidence="1">
    <location>
        <begin position="49"/>
        <end position="67"/>
    </location>
</feature>
<keyword evidence="4" id="KW-1185">Reference proteome</keyword>
<feature type="region of interest" description="Disordered" evidence="1">
    <location>
        <begin position="539"/>
        <end position="563"/>
    </location>
</feature>
<evidence type="ECO:0000256" key="1">
    <source>
        <dbReference type="SAM" id="MobiDB-lite"/>
    </source>
</evidence>
<feature type="region of interest" description="Disordered" evidence="1">
    <location>
        <begin position="331"/>
        <end position="523"/>
    </location>
</feature>
<dbReference type="InterPro" id="IPR024468">
    <property type="entry name" value="Sec16_N"/>
</dbReference>
<feature type="compositionally biased region" description="Polar residues" evidence="1">
    <location>
        <begin position="451"/>
        <end position="478"/>
    </location>
</feature>
<dbReference type="Proteomes" id="UP000012174">
    <property type="component" value="Unassembled WGS sequence"/>
</dbReference>
<feature type="compositionally biased region" description="Polar residues" evidence="1">
    <location>
        <begin position="424"/>
        <end position="439"/>
    </location>
</feature>
<name>M7T1H5_EUTLA</name>
<sequence length="563" mass="61218">MESNNSAAPWHPAAMPNYNPEEPPSDLEFPSQHQISQAPAVEPNRVDQDSSTQEALPETTQSQQSSHDGAFLNQFDDEDPEAAAWDLSNPAEPAAAQQEDRELGSSAEEHATDPQPSEPATTTGNIANHSSRMSFARTVSHEVSFMDDEEVEWNIQRTDTDPFKFMGPNDRTNSFPAVPPIQDAPEERSDSPPPLTQAQDILHDVEKDVSSSPDLDGTMAHGQDQTGPEESAPAHESFQSVGGDFIGTEQDVADARFEEGLPLIPHEEPEKQAAGFQVPHSDSNNLFADDDDGDDFFGQAKDEAQPMSEENYFDRALHRKSTTMVLGEAMESAEAPVDTDSGISSPTDEVAAKVQSAVDEQKKQAANGETKSNPVSNDVDAKWAAAFDDDDDDFLLDSTTETKELDPNDIFGSDDEGFLEDTTETSTALPDQPSSTPGLNGNGRYAPDHLQPQQVQSPYNPYAPQQTMSQPQLTQHPSYVQPGISTPTAAAFAPPPPKPDLPKPQSFVGKSKGGYQSPYDLPMDVMKPKKRATFRRLDHKSIASRFEPFTPAATTQEPASVEV</sequence>
<feature type="compositionally biased region" description="Polar residues" evidence="1">
    <location>
        <begin position="367"/>
        <end position="376"/>
    </location>
</feature>
<feature type="compositionally biased region" description="Basic and acidic residues" evidence="1">
    <location>
        <begin position="98"/>
        <end position="112"/>
    </location>
</feature>
<dbReference type="HOGENOM" id="CLU_483993_0_0_1"/>
<evidence type="ECO:0000313" key="4">
    <source>
        <dbReference type="Proteomes" id="UP000012174"/>
    </source>
</evidence>
<dbReference type="Pfam" id="PF12935">
    <property type="entry name" value="Sec16_N"/>
    <property type="match status" value="1"/>
</dbReference>
<evidence type="ECO:0000313" key="3">
    <source>
        <dbReference type="EMBL" id="EMR72789.1"/>
    </source>
</evidence>
<feature type="compositionally biased region" description="Polar residues" evidence="1">
    <location>
        <begin position="552"/>
        <end position="563"/>
    </location>
</feature>
<dbReference type="AlphaFoldDB" id="M7T1H5"/>
<organism evidence="3 4">
    <name type="scientific">Eutypa lata (strain UCR-EL1)</name>
    <name type="common">Grapevine dieback disease fungus</name>
    <name type="synonym">Eutypa armeniacae</name>
    <dbReference type="NCBI Taxonomy" id="1287681"/>
    <lineage>
        <taxon>Eukaryota</taxon>
        <taxon>Fungi</taxon>
        <taxon>Dikarya</taxon>
        <taxon>Ascomycota</taxon>
        <taxon>Pezizomycotina</taxon>
        <taxon>Sordariomycetes</taxon>
        <taxon>Xylariomycetidae</taxon>
        <taxon>Xylariales</taxon>
        <taxon>Diatrypaceae</taxon>
        <taxon>Eutypa</taxon>
    </lineage>
</organism>
<dbReference type="OMA" id="EASAWEP"/>
<protein>
    <submittedName>
        <fullName evidence="3">Putative copii coat assembly protein sec16 protein</fullName>
    </submittedName>
</protein>
<evidence type="ECO:0000259" key="2">
    <source>
        <dbReference type="Pfam" id="PF12935"/>
    </source>
</evidence>
<feature type="domain" description="Sec16 N-terminal" evidence="2">
    <location>
        <begin position="253"/>
        <end position="421"/>
    </location>
</feature>
<feature type="compositionally biased region" description="Polar residues" evidence="1">
    <location>
        <begin position="114"/>
        <end position="133"/>
    </location>
</feature>
<feature type="region of interest" description="Disordered" evidence="1">
    <location>
        <begin position="1"/>
        <end position="133"/>
    </location>
</feature>
<dbReference type="OrthoDB" id="8918678at2759"/>
<dbReference type="eggNOG" id="KOG1913">
    <property type="taxonomic scope" value="Eukaryota"/>
</dbReference>
<proteinExistence type="predicted"/>
<accession>M7T1H5</accession>
<dbReference type="EMBL" id="KB705382">
    <property type="protein sequence ID" value="EMR72789.1"/>
    <property type="molecule type" value="Genomic_DNA"/>
</dbReference>